<dbReference type="RefSeq" id="WP_084857725.1">
    <property type="nucleotide sequence ID" value="NZ_JAOTEI010000002.1"/>
</dbReference>
<name>A0A1X0ZT98_PSEPU</name>
<evidence type="ECO:0008006" key="4">
    <source>
        <dbReference type="Google" id="ProtNLM"/>
    </source>
</evidence>
<dbReference type="Proteomes" id="UP000193675">
    <property type="component" value="Unassembled WGS sequence"/>
</dbReference>
<evidence type="ECO:0000313" key="2">
    <source>
        <dbReference type="EMBL" id="ORL62927.1"/>
    </source>
</evidence>
<dbReference type="OrthoDB" id="6904532at2"/>
<proteinExistence type="predicted"/>
<dbReference type="EMBL" id="NBWC01000024">
    <property type="protein sequence ID" value="ORL62927.1"/>
    <property type="molecule type" value="Genomic_DNA"/>
</dbReference>
<keyword evidence="1" id="KW-0472">Membrane</keyword>
<organism evidence="2 3">
    <name type="scientific">Pseudomonas putida</name>
    <name type="common">Arthrobacter siderocapsulatus</name>
    <dbReference type="NCBI Taxonomy" id="303"/>
    <lineage>
        <taxon>Bacteria</taxon>
        <taxon>Pseudomonadati</taxon>
        <taxon>Pseudomonadota</taxon>
        <taxon>Gammaproteobacteria</taxon>
        <taxon>Pseudomonadales</taxon>
        <taxon>Pseudomonadaceae</taxon>
        <taxon>Pseudomonas</taxon>
    </lineage>
</organism>
<feature type="transmembrane region" description="Helical" evidence="1">
    <location>
        <begin position="6"/>
        <end position="26"/>
    </location>
</feature>
<dbReference type="AlphaFoldDB" id="A0A1X0ZT98"/>
<keyword evidence="1" id="KW-1133">Transmembrane helix</keyword>
<accession>A0A1X0ZT98</accession>
<evidence type="ECO:0000313" key="3">
    <source>
        <dbReference type="Proteomes" id="UP000193675"/>
    </source>
</evidence>
<protein>
    <recommendedName>
        <fullName evidence="4">Lipoprotein</fullName>
    </recommendedName>
</protein>
<evidence type="ECO:0000256" key="1">
    <source>
        <dbReference type="SAM" id="Phobius"/>
    </source>
</evidence>
<comment type="caution">
    <text evidence="2">The sequence shown here is derived from an EMBL/GenBank/DDBJ whole genome shotgun (WGS) entry which is preliminary data.</text>
</comment>
<feature type="transmembrane region" description="Helical" evidence="1">
    <location>
        <begin position="60"/>
        <end position="79"/>
    </location>
</feature>
<reference evidence="2 3" key="1">
    <citation type="submission" date="2017-04" db="EMBL/GenBank/DDBJ databases">
        <title>Presence of VIM-2 positive Pseudomonas species in chickens and their surrounding environment.</title>
        <authorList>
            <person name="Zhang R."/>
        </authorList>
    </citation>
    <scope>NUCLEOTIDE SEQUENCE [LARGE SCALE GENOMIC DNA]</scope>
    <source>
        <strain evidence="2 3">DZ-C18</strain>
    </source>
</reference>
<sequence>MKYLLAALVSYACTYYLTGLLIQGRLADIAEGLRHRPDAPRPAEYLRKVERYARRSRRQYSLAVGSVLAAVGCLLLYWLG</sequence>
<gene>
    <name evidence="2" type="ORF">B7H17_16370</name>
</gene>
<keyword evidence="1" id="KW-0812">Transmembrane</keyword>